<accession>A0A0F9QLD6</accession>
<comment type="caution">
    <text evidence="1">The sequence shown here is derived from an EMBL/GenBank/DDBJ whole genome shotgun (WGS) entry which is preliminary data.</text>
</comment>
<proteinExistence type="predicted"/>
<dbReference type="AlphaFoldDB" id="A0A0F9QLD6"/>
<organism evidence="1">
    <name type="scientific">marine sediment metagenome</name>
    <dbReference type="NCBI Taxonomy" id="412755"/>
    <lineage>
        <taxon>unclassified sequences</taxon>
        <taxon>metagenomes</taxon>
        <taxon>ecological metagenomes</taxon>
    </lineage>
</organism>
<sequence>MDELDRIIEDLQSHVDFLGELVKRLEKIVAGSTPASPNKTVNEMVSERELAAEMLENYDAVKEWFANLSNERRYELIGTDHYKYRWSTLPVKLQDELYAIWRKEQGKIVERLEKVVKE</sequence>
<evidence type="ECO:0000313" key="1">
    <source>
        <dbReference type="EMBL" id="KKN06183.1"/>
    </source>
</evidence>
<gene>
    <name evidence="1" type="ORF">LCGC14_1079900</name>
</gene>
<dbReference type="EMBL" id="LAZR01004719">
    <property type="protein sequence ID" value="KKN06183.1"/>
    <property type="molecule type" value="Genomic_DNA"/>
</dbReference>
<reference evidence="1" key="1">
    <citation type="journal article" date="2015" name="Nature">
        <title>Complex archaea that bridge the gap between prokaryotes and eukaryotes.</title>
        <authorList>
            <person name="Spang A."/>
            <person name="Saw J.H."/>
            <person name="Jorgensen S.L."/>
            <person name="Zaremba-Niedzwiedzka K."/>
            <person name="Martijn J."/>
            <person name="Lind A.E."/>
            <person name="van Eijk R."/>
            <person name="Schleper C."/>
            <person name="Guy L."/>
            <person name="Ettema T.J."/>
        </authorList>
    </citation>
    <scope>NUCLEOTIDE SEQUENCE</scope>
</reference>
<protein>
    <submittedName>
        <fullName evidence="1">Uncharacterized protein</fullName>
    </submittedName>
</protein>
<name>A0A0F9QLD6_9ZZZZ</name>